<sequence length="177" mass="20056">MVNTFALFSLTTTTVVPTASRTEHRLKTNTNKKKSTNVSKHESQIRRGFGGLERKEEKWQCVRDCGACCKLDKGPSFATPDEIFDDPSDIQLYRSLIGPDGWCIHFEKSTRTCSIYPNRPYFCHVEPEIFETLYGIDKKGFNREACSCCRDTIKAIYGVHSKELNNFNDVVTGKSPG</sequence>
<organism evidence="1 2">
    <name type="scientific">Dillenia turbinata</name>
    <dbReference type="NCBI Taxonomy" id="194707"/>
    <lineage>
        <taxon>Eukaryota</taxon>
        <taxon>Viridiplantae</taxon>
        <taxon>Streptophyta</taxon>
        <taxon>Embryophyta</taxon>
        <taxon>Tracheophyta</taxon>
        <taxon>Spermatophyta</taxon>
        <taxon>Magnoliopsida</taxon>
        <taxon>eudicotyledons</taxon>
        <taxon>Gunneridae</taxon>
        <taxon>Pentapetalae</taxon>
        <taxon>Dilleniales</taxon>
        <taxon>Dilleniaceae</taxon>
        <taxon>Dillenia</taxon>
    </lineage>
</organism>
<keyword evidence="2" id="KW-1185">Reference proteome</keyword>
<dbReference type="Pfam" id="PF03692">
    <property type="entry name" value="CxxCxxCC"/>
    <property type="match status" value="1"/>
</dbReference>
<accession>A0AAN8ZNB7</accession>
<reference evidence="1 2" key="1">
    <citation type="submission" date="2023-12" db="EMBL/GenBank/DDBJ databases">
        <title>A high-quality genome assembly for Dillenia turbinata (Dilleniales).</title>
        <authorList>
            <person name="Chanderbali A."/>
        </authorList>
    </citation>
    <scope>NUCLEOTIDE SEQUENCE [LARGE SCALE GENOMIC DNA]</scope>
    <source>
        <strain evidence="1">LSX21</strain>
        <tissue evidence="1">Leaf</tissue>
    </source>
</reference>
<dbReference type="AlphaFoldDB" id="A0AAN8ZNB7"/>
<dbReference type="EMBL" id="JBAMMX010000003">
    <property type="protein sequence ID" value="KAK6943727.1"/>
    <property type="molecule type" value="Genomic_DNA"/>
</dbReference>
<dbReference type="PANTHER" id="PTHR36791:SF2">
    <property type="entry name" value="OS03G0363400 PROTEIN"/>
    <property type="match status" value="1"/>
</dbReference>
<evidence type="ECO:0000313" key="2">
    <source>
        <dbReference type="Proteomes" id="UP001370490"/>
    </source>
</evidence>
<protein>
    <submittedName>
        <fullName evidence="1">Zinc- or iron-chelating domain containing protein</fullName>
    </submittedName>
</protein>
<dbReference type="PANTHER" id="PTHR36791">
    <property type="entry name" value="OS03G0363400 PROTEIN"/>
    <property type="match status" value="1"/>
</dbReference>
<evidence type="ECO:0000313" key="1">
    <source>
        <dbReference type="EMBL" id="KAK6943727.1"/>
    </source>
</evidence>
<comment type="caution">
    <text evidence="1">The sequence shown here is derived from an EMBL/GenBank/DDBJ whole genome shotgun (WGS) entry which is preliminary data.</text>
</comment>
<proteinExistence type="predicted"/>
<name>A0AAN8ZNB7_9MAGN</name>
<dbReference type="InterPro" id="IPR005358">
    <property type="entry name" value="Puta_zinc/iron-chelating_dom"/>
</dbReference>
<gene>
    <name evidence="1" type="ORF">RJ641_024829</name>
</gene>
<dbReference type="Proteomes" id="UP001370490">
    <property type="component" value="Unassembled WGS sequence"/>
</dbReference>